<dbReference type="SMART" id="SM00267">
    <property type="entry name" value="GGDEF"/>
    <property type="match status" value="1"/>
</dbReference>
<dbReference type="OrthoDB" id="9814202at2"/>
<dbReference type="PROSITE" id="PS50887">
    <property type="entry name" value="GGDEF"/>
    <property type="match status" value="1"/>
</dbReference>
<dbReference type="InterPro" id="IPR043128">
    <property type="entry name" value="Rev_trsase/Diguanyl_cyclase"/>
</dbReference>
<evidence type="ECO:0000313" key="4">
    <source>
        <dbReference type="EMBL" id="SDF42980.1"/>
    </source>
</evidence>
<dbReference type="AlphaFoldDB" id="A0A8G2BI10"/>
<organism evidence="4 5">
    <name type="scientific">Thalassobaculum litoreum DSM 18839</name>
    <dbReference type="NCBI Taxonomy" id="1123362"/>
    <lineage>
        <taxon>Bacteria</taxon>
        <taxon>Pseudomonadati</taxon>
        <taxon>Pseudomonadota</taxon>
        <taxon>Alphaproteobacteria</taxon>
        <taxon>Rhodospirillales</taxon>
        <taxon>Thalassobaculaceae</taxon>
        <taxon>Thalassobaculum</taxon>
    </lineage>
</organism>
<evidence type="ECO:0000256" key="2">
    <source>
        <dbReference type="ARBA" id="ARBA00034247"/>
    </source>
</evidence>
<proteinExistence type="predicted"/>
<feature type="domain" description="GGDEF" evidence="3">
    <location>
        <begin position="52"/>
        <end position="190"/>
    </location>
</feature>
<dbReference type="GO" id="GO:0052621">
    <property type="term" value="F:diguanylate cyclase activity"/>
    <property type="evidence" value="ECO:0007669"/>
    <property type="project" value="UniProtKB-EC"/>
</dbReference>
<dbReference type="CDD" id="cd01949">
    <property type="entry name" value="GGDEF"/>
    <property type="match status" value="1"/>
</dbReference>
<dbReference type="PANTHER" id="PTHR45138">
    <property type="entry name" value="REGULATORY COMPONENTS OF SENSORY TRANSDUCTION SYSTEM"/>
    <property type="match status" value="1"/>
</dbReference>
<comment type="caution">
    <text evidence="4">The sequence shown here is derived from an EMBL/GenBank/DDBJ whole genome shotgun (WGS) entry which is preliminary data.</text>
</comment>
<dbReference type="InterPro" id="IPR050469">
    <property type="entry name" value="Diguanylate_Cyclase"/>
</dbReference>
<gene>
    <name evidence="4" type="ORF">SAMN05660686_01312</name>
</gene>
<dbReference type="InterPro" id="IPR000160">
    <property type="entry name" value="GGDEF_dom"/>
</dbReference>
<name>A0A8G2BI10_9PROT</name>
<keyword evidence="5" id="KW-1185">Reference proteome</keyword>
<dbReference type="Proteomes" id="UP000198615">
    <property type="component" value="Unassembled WGS sequence"/>
</dbReference>
<dbReference type="SUPFAM" id="SSF55073">
    <property type="entry name" value="Nucleotide cyclase"/>
    <property type="match status" value="1"/>
</dbReference>
<dbReference type="EC" id="2.7.7.65" evidence="1"/>
<evidence type="ECO:0000313" key="5">
    <source>
        <dbReference type="Proteomes" id="UP000198615"/>
    </source>
</evidence>
<dbReference type="PANTHER" id="PTHR45138:SF9">
    <property type="entry name" value="DIGUANYLATE CYCLASE DGCM-RELATED"/>
    <property type="match status" value="1"/>
</dbReference>
<evidence type="ECO:0000259" key="3">
    <source>
        <dbReference type="PROSITE" id="PS50887"/>
    </source>
</evidence>
<dbReference type="Gene3D" id="3.30.70.270">
    <property type="match status" value="1"/>
</dbReference>
<dbReference type="Pfam" id="PF00990">
    <property type="entry name" value="GGDEF"/>
    <property type="match status" value="1"/>
</dbReference>
<reference evidence="4 5" key="1">
    <citation type="submission" date="2016-10" db="EMBL/GenBank/DDBJ databases">
        <authorList>
            <person name="Varghese N."/>
            <person name="Submissions S."/>
        </authorList>
    </citation>
    <scope>NUCLEOTIDE SEQUENCE [LARGE SCALE GENOMIC DNA]</scope>
    <source>
        <strain evidence="4 5">DSM 18839</strain>
    </source>
</reference>
<dbReference type="NCBIfam" id="TIGR00254">
    <property type="entry name" value="GGDEF"/>
    <property type="match status" value="1"/>
</dbReference>
<protein>
    <recommendedName>
        <fullName evidence="1">diguanylate cyclase</fullName>
        <ecNumber evidence="1">2.7.7.65</ecNumber>
    </recommendedName>
</protein>
<dbReference type="InterPro" id="IPR029787">
    <property type="entry name" value="Nucleotide_cyclase"/>
</dbReference>
<accession>A0A8G2BI10</accession>
<dbReference type="EMBL" id="FNBW01000003">
    <property type="protein sequence ID" value="SDF42980.1"/>
    <property type="molecule type" value="Genomic_DNA"/>
</dbReference>
<comment type="catalytic activity">
    <reaction evidence="2">
        <text>2 GTP = 3',3'-c-di-GMP + 2 diphosphate</text>
        <dbReference type="Rhea" id="RHEA:24898"/>
        <dbReference type="ChEBI" id="CHEBI:33019"/>
        <dbReference type="ChEBI" id="CHEBI:37565"/>
        <dbReference type="ChEBI" id="CHEBI:58805"/>
        <dbReference type="EC" id="2.7.7.65"/>
    </reaction>
</comment>
<evidence type="ECO:0000256" key="1">
    <source>
        <dbReference type="ARBA" id="ARBA00012528"/>
    </source>
</evidence>
<sequence>MVAEMNSQALLALGEEKWVDVPDDIEDPVSGLIGRRGFEDRARRRLGMQLHAASALTLVEIDHIDTVRARYGPDCADMIVRGVGQCLLNEVRGHDVVGRIDASSFAILHTDIDLAAVRAVGQRLRVAVQSMRFYAEDGTAIPVTVSIGIDGMTRSARAQTPDLQNMLARAVDRVEAARAAGCNRVVAPDLL</sequence>